<feature type="region of interest" description="Disordered" evidence="1">
    <location>
        <begin position="1"/>
        <end position="27"/>
    </location>
</feature>
<dbReference type="AlphaFoldDB" id="A0AAE0FUM4"/>
<dbReference type="EMBL" id="LGRX02013556">
    <property type="protein sequence ID" value="KAK3265958.1"/>
    <property type="molecule type" value="Genomic_DNA"/>
</dbReference>
<organism evidence="2 3">
    <name type="scientific">Cymbomonas tetramitiformis</name>
    <dbReference type="NCBI Taxonomy" id="36881"/>
    <lineage>
        <taxon>Eukaryota</taxon>
        <taxon>Viridiplantae</taxon>
        <taxon>Chlorophyta</taxon>
        <taxon>Pyramimonadophyceae</taxon>
        <taxon>Pyramimonadales</taxon>
        <taxon>Pyramimonadaceae</taxon>
        <taxon>Cymbomonas</taxon>
    </lineage>
</organism>
<evidence type="ECO:0000256" key="1">
    <source>
        <dbReference type="SAM" id="MobiDB-lite"/>
    </source>
</evidence>
<gene>
    <name evidence="2" type="ORF">CYMTET_25393</name>
</gene>
<comment type="caution">
    <text evidence="2">The sequence shown here is derived from an EMBL/GenBank/DDBJ whole genome shotgun (WGS) entry which is preliminary data.</text>
</comment>
<name>A0AAE0FUM4_9CHLO</name>
<protein>
    <submittedName>
        <fullName evidence="2">Uncharacterized protein</fullName>
    </submittedName>
</protein>
<accession>A0AAE0FUM4</accession>
<evidence type="ECO:0000313" key="3">
    <source>
        <dbReference type="Proteomes" id="UP001190700"/>
    </source>
</evidence>
<dbReference type="Proteomes" id="UP001190700">
    <property type="component" value="Unassembled WGS sequence"/>
</dbReference>
<sequence>MDDAGATIPSARGERGSTVGEGHAPSHALRGCLQRVHNFYSKQLYEREEERRVRRVPVLHAILNSDALR</sequence>
<evidence type="ECO:0000313" key="2">
    <source>
        <dbReference type="EMBL" id="KAK3265958.1"/>
    </source>
</evidence>
<keyword evidence="3" id="KW-1185">Reference proteome</keyword>
<proteinExistence type="predicted"/>
<reference evidence="2 3" key="1">
    <citation type="journal article" date="2015" name="Genome Biol. Evol.">
        <title>Comparative Genomics of a Bacterivorous Green Alga Reveals Evolutionary Causalities and Consequences of Phago-Mixotrophic Mode of Nutrition.</title>
        <authorList>
            <person name="Burns J.A."/>
            <person name="Paasch A."/>
            <person name="Narechania A."/>
            <person name="Kim E."/>
        </authorList>
    </citation>
    <scope>NUCLEOTIDE SEQUENCE [LARGE SCALE GENOMIC DNA]</scope>
    <source>
        <strain evidence="2 3">PLY_AMNH</strain>
    </source>
</reference>